<dbReference type="InterPro" id="IPR035986">
    <property type="entry name" value="PKD_dom_sf"/>
</dbReference>
<dbReference type="NCBIfam" id="TIGR04131">
    <property type="entry name" value="Bac_Flav_CTERM"/>
    <property type="match status" value="1"/>
</dbReference>
<accession>A0A425Y355</accession>
<dbReference type="Proteomes" id="UP000285794">
    <property type="component" value="Unassembled WGS sequence"/>
</dbReference>
<dbReference type="Gene3D" id="2.60.40.10">
    <property type="entry name" value="Immunoglobulins"/>
    <property type="match status" value="1"/>
</dbReference>
<comment type="caution">
    <text evidence="2">The sequence shown here is derived from an EMBL/GenBank/DDBJ whole genome shotgun (WGS) entry which is preliminary data.</text>
</comment>
<sequence>MRLMVLAILNKFRLFLGVLFALILCQSTLFAQISAPTSSYNSTTQYTSGTQDEIFVFCDEAGVDMGELKAVSHDAISGWDFTWTKWDSGTNTFGAPIKTDNSDESVLGNLSNGLYRVVVNKGTETRTYQAWVINHLKNTNQPSFTKTDMDCVGVHFSASYVAAKYQYFDFPSSNLLELSTTSIFSFKRNGIELQRITFADYNGSGKSFIDDEAFLNVADYTMTVIDECDFEYHSDPISSKTYAVDATFTFNPATGEAPLEVSFETKDANATDYRWFFYKNSKVEIGVVPLQDSLLTEVKIGENETFTYLHPGKYLVKLIATNNDDSMNCIDVFTSSEITVEGSIFEVPNVFTPNGDGKNDKFHLKLYSVKSYSAKIFNRWGRLVYEFQESDVSTGLADRKSSKGWDGKINGKLAAPGTYFYVIEAEGREEDGKHYTEKGSLTLLHDK</sequence>
<dbReference type="RefSeq" id="WP_125030224.1">
    <property type="nucleotide sequence ID" value="NZ_JAPXVP010000001.1"/>
</dbReference>
<keyword evidence="1" id="KW-0732">Signal</keyword>
<reference evidence="2 3" key="1">
    <citation type="submission" date="2018-07" db="EMBL/GenBank/DDBJ databases">
        <title>Draft genome sequence of Ancylomarina sp. M1P.</title>
        <authorList>
            <person name="Yadav S."/>
            <person name="Villanueva L."/>
            <person name="Damste J.S.S."/>
        </authorList>
    </citation>
    <scope>NUCLEOTIDE SEQUENCE [LARGE SCALE GENOMIC DNA]</scope>
    <source>
        <strain evidence="2 3">M1P</strain>
    </source>
</reference>
<dbReference type="InterPro" id="IPR013783">
    <property type="entry name" value="Ig-like_fold"/>
</dbReference>
<protein>
    <recommendedName>
        <fullName evidence="4">Gliding motility-associated C-terminal domain-containing protein</fullName>
    </recommendedName>
</protein>
<evidence type="ECO:0008006" key="4">
    <source>
        <dbReference type="Google" id="ProtNLM"/>
    </source>
</evidence>
<keyword evidence="3" id="KW-1185">Reference proteome</keyword>
<name>A0A425Y355_9BACT</name>
<evidence type="ECO:0000313" key="3">
    <source>
        <dbReference type="Proteomes" id="UP000285794"/>
    </source>
</evidence>
<feature type="signal peptide" evidence="1">
    <location>
        <begin position="1"/>
        <end position="31"/>
    </location>
</feature>
<evidence type="ECO:0000313" key="2">
    <source>
        <dbReference type="EMBL" id="RRG22597.1"/>
    </source>
</evidence>
<evidence type="ECO:0000256" key="1">
    <source>
        <dbReference type="SAM" id="SignalP"/>
    </source>
</evidence>
<dbReference type="Gene3D" id="2.60.40.4070">
    <property type="match status" value="1"/>
</dbReference>
<feature type="chain" id="PRO_5019067274" description="Gliding motility-associated C-terminal domain-containing protein" evidence="1">
    <location>
        <begin position="32"/>
        <end position="447"/>
    </location>
</feature>
<dbReference type="Pfam" id="PF13585">
    <property type="entry name" value="CHU_C"/>
    <property type="match status" value="1"/>
</dbReference>
<proteinExistence type="predicted"/>
<dbReference type="OrthoDB" id="1123245at2"/>
<gene>
    <name evidence="2" type="ORF">DWB61_07230</name>
</gene>
<dbReference type="AlphaFoldDB" id="A0A425Y355"/>
<dbReference type="SUPFAM" id="SSF49299">
    <property type="entry name" value="PKD domain"/>
    <property type="match status" value="1"/>
</dbReference>
<dbReference type="EMBL" id="QQWG01000005">
    <property type="protein sequence ID" value="RRG22597.1"/>
    <property type="molecule type" value="Genomic_DNA"/>
</dbReference>
<organism evidence="2 3">
    <name type="scientific">Ancylomarina euxinus</name>
    <dbReference type="NCBI Taxonomy" id="2283627"/>
    <lineage>
        <taxon>Bacteria</taxon>
        <taxon>Pseudomonadati</taxon>
        <taxon>Bacteroidota</taxon>
        <taxon>Bacteroidia</taxon>
        <taxon>Marinilabiliales</taxon>
        <taxon>Marinifilaceae</taxon>
        <taxon>Ancylomarina</taxon>
    </lineage>
</organism>
<dbReference type="InterPro" id="IPR026341">
    <property type="entry name" value="T9SS_type_B"/>
</dbReference>